<evidence type="ECO:0000313" key="27">
    <source>
        <dbReference type="Proteomes" id="UP000256381"/>
    </source>
</evidence>
<reference evidence="12 29" key="9">
    <citation type="submission" date="2021-03" db="EMBL/GenBank/DDBJ databases">
        <title>Whole Genome Sequencing of Mycobacterium tuberculosis clinical isolates from Arunachal Pradesh, India.</title>
        <authorList>
            <person name="Singh S."/>
            <person name="Mudliar S.R."/>
            <person name="Kulsum U."/>
            <person name="Rufai S.B."/>
            <person name="Singh P.K."/>
            <person name="Umpo M."/>
            <person name="Nyori M."/>
        </authorList>
    </citation>
    <scope>NUCLEOTIDE SEQUENCE [LARGE SCALE GENOMIC DNA]</scope>
    <source>
        <strain evidence="12 29">OMICS/BPL/0142/20/SP</strain>
    </source>
</reference>
<dbReference type="Proteomes" id="UP000050139">
    <property type="component" value="Unassembled WGS sequence"/>
</dbReference>
<dbReference type="GeneID" id="45425474"/>
<dbReference type="PATRIC" id="fig|1773.211.peg.1344"/>
<evidence type="ECO:0000313" key="29">
    <source>
        <dbReference type="Proteomes" id="UP000671119"/>
    </source>
</evidence>
<dbReference type="EMBL" id="CNGE01000913">
    <property type="protein sequence ID" value="CKT49306.1"/>
    <property type="molecule type" value="Genomic_DNA"/>
</dbReference>
<gene>
    <name evidence="4" type="primary">mazE4</name>
    <name evidence="13" type="ORF">A4S10_01583</name>
    <name evidence="15" type="ORF">DKC2_1591</name>
    <name evidence="14" type="ORF">DSJ38_02350</name>
    <name evidence="3" type="ORF">ERS007657_02116</name>
    <name evidence="8" type="ORF">ERS007661_01623</name>
    <name evidence="2" type="ORF">ERS007681_03788</name>
    <name evidence="10" type="ORF">ERS007703_02173</name>
    <name evidence="9" type="ORF">ERS007720_00289</name>
    <name evidence="11" type="ORF">ERS007741_02926</name>
    <name evidence="6" type="ORF">ERS027646_03680</name>
    <name evidence="4" type="ORF">ERS027659_01855</name>
    <name evidence="5" type="ORF">ERS027661_03985</name>
    <name evidence="7" type="ORF">ERS094118_00856</name>
    <name evidence="12" type="ORF">J8J21_18980</name>
</gene>
<evidence type="ECO:0000313" key="8">
    <source>
        <dbReference type="EMBL" id="CNV08447.1"/>
    </source>
</evidence>
<reference evidence="16 17" key="2">
    <citation type="submission" date="2015-03" db="EMBL/GenBank/DDBJ databases">
        <authorList>
            <consortium name="Pathogen Informatics"/>
        </authorList>
    </citation>
    <scope>NUCLEOTIDE SEQUENCE [LARGE SCALE GENOMIC DNA]</scope>
    <source>
        <strain evidence="6 22">Bir 172</strain>
        <strain evidence="4 25">Bir 185</strain>
        <strain evidence="5 23">Bir 187</strain>
        <strain evidence="3 19">C09601061</strain>
        <strain evidence="8 17">D00501624</strain>
        <strain evidence="2 20">G09901357</strain>
        <strain evidence="16">K00500041</strain>
        <strain evidence="9 18">M09401471</strain>
        <strain evidence="11 21">P00601463</strain>
    </source>
</reference>
<dbReference type="AlphaFoldDB" id="A0A045IZ56"/>
<reference evidence="10" key="3">
    <citation type="submission" date="2015-03" db="EMBL/GenBank/DDBJ databases">
        <authorList>
            <person name="Murphy D."/>
        </authorList>
    </citation>
    <scope>NUCLEOTIDE SEQUENCE [LARGE SCALE GENOMIC DNA]</scope>
    <source>
        <strain evidence="10">K00500041</strain>
    </source>
</reference>
<organism evidence="4 25">
    <name type="scientific">Mycobacterium tuberculosis</name>
    <dbReference type="NCBI Taxonomy" id="1773"/>
    <lineage>
        <taxon>Bacteria</taxon>
        <taxon>Bacillati</taxon>
        <taxon>Actinomycetota</taxon>
        <taxon>Actinomycetes</taxon>
        <taxon>Mycobacteriales</taxon>
        <taxon>Mycobacteriaceae</taxon>
        <taxon>Mycobacterium</taxon>
        <taxon>Mycobacterium tuberculosis complex</taxon>
    </lineage>
</organism>
<evidence type="ECO:0000313" key="4">
    <source>
        <dbReference type="EMBL" id="CKR61861.1"/>
    </source>
</evidence>
<reference evidence="7 24" key="1">
    <citation type="submission" date="2015-03" db="EMBL/GenBank/DDBJ databases">
        <authorList>
            <consortium name="Pathogen Informatics"/>
            <person name="Murphy D."/>
        </authorList>
    </citation>
    <scope>NUCLEOTIDE SEQUENCE [LARGE SCALE GENOMIC DNA]</scope>
    <source>
        <strain evidence="7 24">0268S</strain>
    </source>
</reference>
<dbReference type="EMBL" id="CHKL01000384">
    <property type="protein sequence ID" value="COW67625.1"/>
    <property type="molecule type" value="Genomic_DNA"/>
</dbReference>
<evidence type="ECO:0000313" key="18">
    <source>
        <dbReference type="Proteomes" id="UP000044938"/>
    </source>
</evidence>
<protein>
    <submittedName>
        <fullName evidence="13 14">Antitoxin</fullName>
    </submittedName>
    <submittedName>
        <fullName evidence="4">Conserved protein of uncharacterized function, putative antitoxin MazE4</fullName>
    </submittedName>
    <submittedName>
        <fullName evidence="12">Type II toxin-antitoxin system antitoxin MazE4</fullName>
    </submittedName>
</protein>
<dbReference type="Proteomes" id="UP000048948">
    <property type="component" value="Unassembled WGS sequence"/>
</dbReference>
<proteinExistence type="predicted"/>
<dbReference type="EMBL" id="CGCX01000762">
    <property type="protein sequence ID" value="CFR83037.1"/>
    <property type="molecule type" value="Genomic_DNA"/>
</dbReference>
<evidence type="ECO:0000313" key="16">
    <source>
        <dbReference type="Proteomes" id="UP000038802"/>
    </source>
</evidence>
<evidence type="ECO:0000313" key="19">
    <source>
        <dbReference type="Proteomes" id="UP000046680"/>
    </source>
</evidence>
<evidence type="ECO:0000313" key="26">
    <source>
        <dbReference type="Proteomes" id="UP000189452"/>
    </source>
</evidence>
<evidence type="ECO:0000313" key="9">
    <source>
        <dbReference type="EMBL" id="COV46803.1"/>
    </source>
</evidence>
<dbReference type="STRING" id="115862.BBG46_07980"/>
<evidence type="ECO:0000313" key="14">
    <source>
        <dbReference type="EMBL" id="REQ56406.1"/>
    </source>
</evidence>
<dbReference type="Proteomes" id="UP000046680">
    <property type="component" value="Unassembled WGS sequence"/>
</dbReference>
<dbReference type="EMBL" id="CFOE01000731">
    <property type="protein sequence ID" value="CFE45213.1"/>
    <property type="molecule type" value="Genomic_DNA"/>
</dbReference>
<name>A0A045IZ56_MYCTX</name>
<evidence type="ECO:0000313" key="7">
    <source>
        <dbReference type="EMBL" id="CLV66845.1"/>
    </source>
</evidence>
<evidence type="ECO:0000313" key="11">
    <source>
        <dbReference type="EMBL" id="COW67625.1"/>
    </source>
</evidence>
<evidence type="ECO:0000313" key="6">
    <source>
        <dbReference type="EMBL" id="CKT49306.1"/>
    </source>
</evidence>
<evidence type="ECO:0000313" key="28">
    <source>
        <dbReference type="Proteomes" id="UP000300237"/>
    </source>
</evidence>
<dbReference type="EMBL" id="CSAE01000221">
    <property type="protein sequence ID" value="COV85308.1"/>
    <property type="molecule type" value="Genomic_DNA"/>
</dbReference>
<reference evidence="13 26" key="4">
    <citation type="submission" date="2016-04" db="EMBL/GenBank/DDBJ databases">
        <authorList>
            <person name="Bigi M."/>
            <person name="Bigi F."/>
            <person name="Soria M.A."/>
        </authorList>
    </citation>
    <scope>NUCLEOTIDE SEQUENCE [LARGE SCALE GENOMIC DNA]</scope>
    <source>
        <strain evidence="13 26">6548</strain>
    </source>
</reference>
<evidence type="ECO:0000313" key="24">
    <source>
        <dbReference type="Proteomes" id="UP000050139"/>
    </source>
</evidence>
<dbReference type="EMBL" id="JAGIZI010000040">
    <property type="protein sequence ID" value="MBP0685148.1"/>
    <property type="molecule type" value="Genomic_DNA"/>
</dbReference>
<dbReference type="SMR" id="A0A045IZ56"/>
<dbReference type="Proteomes" id="UP000671119">
    <property type="component" value="Unassembled WGS sequence"/>
</dbReference>
<dbReference type="Proteomes" id="UP000048600">
    <property type="component" value="Unassembled WGS sequence"/>
</dbReference>
<evidence type="ECO:0000313" key="21">
    <source>
        <dbReference type="Proteomes" id="UP000048600"/>
    </source>
</evidence>
<dbReference type="EMBL" id="LWDQ01000001">
    <property type="protein sequence ID" value="OMH59415.1"/>
    <property type="molecule type" value="Genomic_DNA"/>
</dbReference>
<evidence type="ECO:0000313" key="12">
    <source>
        <dbReference type="EMBL" id="MBP0685148.1"/>
    </source>
</evidence>
<dbReference type="Proteomes" id="UP000044938">
    <property type="component" value="Unassembled WGS sequence"/>
</dbReference>
<evidence type="ECO:0000256" key="1">
    <source>
        <dbReference type="SAM" id="MobiDB-lite"/>
    </source>
</evidence>
<dbReference type="EMBL" id="CNFU01001184">
    <property type="protein sequence ID" value="CKT14063.1"/>
    <property type="molecule type" value="Genomic_DNA"/>
</dbReference>
<dbReference type="EMBL" id="COPH01000005">
    <property type="protein sequence ID" value="CLV66845.1"/>
    <property type="molecule type" value="Genomic_DNA"/>
</dbReference>
<reference evidence="14" key="7">
    <citation type="submission" date="2018-07" db="EMBL/GenBank/DDBJ databases">
        <authorList>
            <person name="Shah S."/>
            <person name="Brown T."/>
            <person name="Auld S."/>
            <person name="Bratton K."/>
            <person name="Narechania A."/>
            <person name="Mathema B."/>
            <person name="Gandhi N."/>
        </authorList>
    </citation>
    <scope>NUCLEOTIDE SEQUENCE</scope>
    <source>
        <strain evidence="14">32301_S10</strain>
    </source>
</reference>
<dbReference type="EMBL" id="CNFT01000383">
    <property type="protein sequence ID" value="CKR61861.1"/>
    <property type="molecule type" value="Genomic_DNA"/>
</dbReference>
<evidence type="ECO:0000313" key="13">
    <source>
        <dbReference type="EMBL" id="OMH59415.1"/>
    </source>
</evidence>
<evidence type="ECO:0000313" key="10">
    <source>
        <dbReference type="EMBL" id="COV85308.1"/>
    </source>
</evidence>
<accession>A0A045IZ56</accession>
<dbReference type="EMBL" id="CQQC01000470">
    <property type="protein sequence ID" value="CNV08447.1"/>
    <property type="molecule type" value="Genomic_DNA"/>
</dbReference>
<dbReference type="Proteomes" id="UP000189452">
    <property type="component" value="Chromosome"/>
</dbReference>
<evidence type="ECO:0000313" key="23">
    <source>
        <dbReference type="Proteomes" id="UP000049023"/>
    </source>
</evidence>
<feature type="region of interest" description="Disordered" evidence="1">
    <location>
        <begin position="77"/>
        <end position="100"/>
    </location>
</feature>
<reference evidence="14 27" key="5">
    <citation type="journal article" date="2017" name="N. Engl. J. Med.">
        <title>Transmission of Extensively Drug-Resistant Tuberculosis in South Africa.</title>
        <authorList>
            <person name="Shah N.S."/>
            <person name="Auld S.C."/>
            <person name="Brust J.C."/>
            <person name="Mathema B."/>
            <person name="Ismail N."/>
            <person name="Moodley P."/>
            <person name="Mlisana K."/>
            <person name="Allana S."/>
            <person name="Campbell A."/>
            <person name="Mthiyane T."/>
            <person name="Morris N."/>
            <person name="Mpangase P."/>
            <person name="van der Meulen H."/>
            <person name="Omar S.V."/>
            <person name="Brown T.S."/>
            <person name="Narechania A."/>
            <person name="Shaskina E."/>
            <person name="Kapwata T."/>
            <person name="Kreiswirth B."/>
            <person name="Gandhi N.R."/>
        </authorList>
    </citation>
    <scope>NUCLEOTIDE SEQUENCE [LARGE SCALE GENOMIC DNA]</scope>
    <source>
        <strain evidence="14 27">32301_S10</strain>
    </source>
</reference>
<evidence type="ECO:0000313" key="22">
    <source>
        <dbReference type="Proteomes" id="UP000048948"/>
    </source>
</evidence>
<dbReference type="EMBL" id="QTBD01000036">
    <property type="protein sequence ID" value="REQ56406.1"/>
    <property type="molecule type" value="Genomic_DNA"/>
</dbReference>
<dbReference type="Proteomes" id="UP000256381">
    <property type="component" value="Unassembled WGS sequence"/>
</dbReference>
<reference evidence="13 26" key="6">
    <citation type="submission" date="2017-02" db="EMBL/GenBank/DDBJ databases">
        <title>Protein polymorphisms may explain contrasting epidemiological fitness of two variants of a multidrug-resistant Mycobacterium tuberculosis strain.</title>
        <authorList>
            <person name="Bigi M.M."/>
            <person name="Lopez B."/>
            <person name="Blanco F.C."/>
            <person name="Sasiain M.C."/>
            <person name="De La Barrera S."/>
            <person name="Ritacco V."/>
            <person name="Bigi F."/>
            <person name="Soria M.A."/>
        </authorList>
    </citation>
    <scope>NUCLEOTIDE SEQUENCE [LARGE SCALE GENOMIC DNA]</scope>
    <source>
        <strain evidence="13 26">6548</strain>
    </source>
</reference>
<dbReference type="EMBL" id="LR027516">
    <property type="protein sequence ID" value="VCU49762.1"/>
    <property type="molecule type" value="Genomic_DNA"/>
</dbReference>
<dbReference type="Proteomes" id="UP000049023">
    <property type="component" value="Unassembled WGS sequence"/>
</dbReference>
<dbReference type="Proteomes" id="UP000050164">
    <property type="component" value="Unassembled WGS sequence"/>
</dbReference>
<reference evidence="15 28" key="8">
    <citation type="submission" date="2018-08" db="EMBL/GenBank/DDBJ databases">
        <authorList>
            <person name="Fokvardsen B D."/>
            <person name="Norman A."/>
        </authorList>
    </citation>
    <scope>NUCLEOTIDE SEQUENCE [LARGE SCALE GENOMIC DNA]</scope>
    <source>
        <strain evidence="15 28">DKC2</strain>
    </source>
</reference>
<dbReference type="Proteomes" id="UP000038802">
    <property type="component" value="Unassembled WGS sequence"/>
</dbReference>
<dbReference type="Proteomes" id="UP000048289">
    <property type="component" value="Unassembled WGS sequence"/>
</dbReference>
<dbReference type="EMBL" id="CSAJ01000018">
    <property type="protein sequence ID" value="COV46803.1"/>
    <property type="molecule type" value="Genomic_DNA"/>
</dbReference>
<evidence type="ECO:0000313" key="15">
    <source>
        <dbReference type="EMBL" id="VCU49762.1"/>
    </source>
</evidence>
<evidence type="ECO:0000313" key="5">
    <source>
        <dbReference type="EMBL" id="CKT14063.1"/>
    </source>
</evidence>
<evidence type="ECO:0000313" key="25">
    <source>
        <dbReference type="Proteomes" id="UP000050164"/>
    </source>
</evidence>
<dbReference type="Proteomes" id="UP000039217">
    <property type="component" value="Unassembled WGS sequence"/>
</dbReference>
<dbReference type="OMA" id="RAWRNAR"/>
<evidence type="ECO:0000313" key="2">
    <source>
        <dbReference type="EMBL" id="CFE45213.1"/>
    </source>
</evidence>
<sequence length="100" mass="11205">MPFLVALSGIISGVRDHSMTVRLDQQTRQRLQDIVKGGYRSANAAIVDAINKRWEALHDEQLDAAYAAAIHDNPAYPYESEAERSAARARRNARQQRSAQ</sequence>
<evidence type="ECO:0000313" key="17">
    <source>
        <dbReference type="Proteomes" id="UP000039217"/>
    </source>
</evidence>
<dbReference type="Proteomes" id="UP000300237">
    <property type="component" value="Chromosome"/>
</dbReference>
<evidence type="ECO:0000313" key="20">
    <source>
        <dbReference type="Proteomes" id="UP000048289"/>
    </source>
</evidence>
<dbReference type="RefSeq" id="WP_003900349.1">
    <property type="nucleotide sequence ID" value="NZ_AP017901.1"/>
</dbReference>
<evidence type="ECO:0000313" key="3">
    <source>
        <dbReference type="EMBL" id="CFR83037.1"/>
    </source>
</evidence>